<organism evidence="2">
    <name type="scientific">Providencia rettgeri</name>
    <dbReference type="NCBI Taxonomy" id="587"/>
    <lineage>
        <taxon>Bacteria</taxon>
        <taxon>Pseudomonadati</taxon>
        <taxon>Pseudomonadota</taxon>
        <taxon>Gammaproteobacteria</taxon>
        <taxon>Enterobacterales</taxon>
        <taxon>Morganellaceae</taxon>
        <taxon>Providencia</taxon>
    </lineage>
</organism>
<keyword evidence="1" id="KW-0472">Membrane</keyword>
<keyword evidence="1" id="KW-0812">Transmembrane</keyword>
<feature type="transmembrane region" description="Helical" evidence="1">
    <location>
        <begin position="50"/>
        <end position="67"/>
    </location>
</feature>
<keyword evidence="2" id="KW-0614">Plasmid</keyword>
<evidence type="ECO:0000313" key="2">
    <source>
        <dbReference type="EMBL" id="ARV76100.1"/>
    </source>
</evidence>
<dbReference type="EMBL" id="KX832929">
    <property type="protein sequence ID" value="ARV76100.1"/>
    <property type="molecule type" value="Genomic_DNA"/>
</dbReference>
<protein>
    <submittedName>
        <fullName evidence="2">Uncharacterized protein</fullName>
    </submittedName>
</protein>
<keyword evidence="1" id="KW-1133">Transmembrane helix</keyword>
<dbReference type="AlphaFoldDB" id="A0A220DIJ0"/>
<dbReference type="RefSeq" id="WP_172688822.1">
    <property type="nucleotide sequence ID" value="NZ_JAJBSO010000001.1"/>
</dbReference>
<geneLocation type="plasmid" evidence="2">
    <name>p06-1619-1</name>
</geneLocation>
<proteinExistence type="predicted"/>
<reference evidence="2" key="1">
    <citation type="journal article" date="2017" name="Genome Biol. Evol.">
        <title>Genomic Epidemiology of NDM-1-Encoding Plasmids in Latin American Clinical Isolates Reveals Insights into the Evolution of Multidrug Resistance.</title>
        <authorList>
            <person name="Marquez-Ortiz R.A."/>
            <person name="Haggerty L."/>
            <person name="Olarte N."/>
            <person name="Duarte C."/>
            <person name="Garza-Ramos U."/>
            <person name="Silva-Sanchez J."/>
            <person name="Castro B.E."/>
            <person name="Sim E.M."/>
            <person name="Beltran M."/>
            <person name="Moncada M.V."/>
            <person name="Valderrama A."/>
            <person name="Castellanos J.E."/>
            <person name="Charles I.G."/>
            <person name="Vanegas N."/>
            <person name="Escobar-Perez J."/>
            <person name="Petty N.K."/>
        </authorList>
    </citation>
    <scope>NUCLEOTIDE SEQUENCE</scope>
    <source>
        <strain evidence="2">06-1619</strain>
        <plasmid evidence="2">p06-1619-1</plasmid>
    </source>
</reference>
<name>A0A220DIJ0_PRORE</name>
<gene>
    <name evidence="2" type="ORF">PRE19P2_0130</name>
</gene>
<accession>A0A220DIJ0</accession>
<evidence type="ECO:0000256" key="1">
    <source>
        <dbReference type="SAM" id="Phobius"/>
    </source>
</evidence>
<sequence>MLIISILVIGVLVHACLNYKFTVAYASIMFALVFLWDGSLPNVESFSTKNLVSIAISTTIFMILYLNKRNRDQLNRRKAHFRNADDVNLYPNAEVPTSHELMIAQDCEQKDDSSNNYPEICALNSDRLDRNEAQLSSSNDCRKGSHKEYHGILRDFGVAHYQFKPQNRRSYYVRIDEDIIWGLGLADAIANSTVQKGDFITLKKEREEVVEYARIIDESGNRLGSEKLASPKRRSFWLITTV</sequence>